<feature type="transmembrane region" description="Helical" evidence="1">
    <location>
        <begin position="12"/>
        <end position="34"/>
    </location>
</feature>
<feature type="transmembrane region" description="Helical" evidence="1">
    <location>
        <begin position="75"/>
        <end position="94"/>
    </location>
</feature>
<proteinExistence type="predicted"/>
<keyword evidence="3" id="KW-1185">Reference proteome</keyword>
<dbReference type="Gene3D" id="1.20.1250.20">
    <property type="entry name" value="MFS general substrate transporter like domains"/>
    <property type="match status" value="1"/>
</dbReference>
<dbReference type="Proteomes" id="UP001595803">
    <property type="component" value="Unassembled WGS sequence"/>
</dbReference>
<name>A0ABV7ZBW3_9DEIO</name>
<dbReference type="EMBL" id="JBHRZG010000014">
    <property type="protein sequence ID" value="MFC3833833.1"/>
    <property type="molecule type" value="Genomic_DNA"/>
</dbReference>
<feature type="transmembrane region" description="Helical" evidence="1">
    <location>
        <begin position="213"/>
        <end position="233"/>
    </location>
</feature>
<dbReference type="Pfam" id="PF07690">
    <property type="entry name" value="MFS_1"/>
    <property type="match status" value="1"/>
</dbReference>
<dbReference type="CDD" id="cd06174">
    <property type="entry name" value="MFS"/>
    <property type="match status" value="1"/>
</dbReference>
<keyword evidence="1" id="KW-1133">Transmembrane helix</keyword>
<reference evidence="3" key="1">
    <citation type="journal article" date="2019" name="Int. J. Syst. Evol. Microbiol.">
        <title>The Global Catalogue of Microorganisms (GCM) 10K type strain sequencing project: providing services to taxonomists for standard genome sequencing and annotation.</title>
        <authorList>
            <consortium name="The Broad Institute Genomics Platform"/>
            <consortium name="The Broad Institute Genome Sequencing Center for Infectious Disease"/>
            <person name="Wu L."/>
            <person name="Ma J."/>
        </authorList>
    </citation>
    <scope>NUCLEOTIDE SEQUENCE [LARGE SCALE GENOMIC DNA]</scope>
    <source>
        <strain evidence="3">CCTCC AB 2017081</strain>
    </source>
</reference>
<protein>
    <submittedName>
        <fullName evidence="2">MFS transporter</fullName>
    </submittedName>
</protein>
<dbReference type="InterPro" id="IPR011701">
    <property type="entry name" value="MFS"/>
</dbReference>
<comment type="caution">
    <text evidence="2">The sequence shown here is derived from an EMBL/GenBank/DDBJ whole genome shotgun (WGS) entry which is preliminary data.</text>
</comment>
<evidence type="ECO:0000313" key="3">
    <source>
        <dbReference type="Proteomes" id="UP001595803"/>
    </source>
</evidence>
<evidence type="ECO:0000313" key="2">
    <source>
        <dbReference type="EMBL" id="MFC3833833.1"/>
    </source>
</evidence>
<gene>
    <name evidence="2" type="ORF">ACFOSB_13275</name>
</gene>
<dbReference type="PANTHER" id="PTHR23530:SF1">
    <property type="entry name" value="PERMEASE, MAJOR FACILITATOR SUPERFAMILY-RELATED"/>
    <property type="match status" value="1"/>
</dbReference>
<dbReference type="PANTHER" id="PTHR23530">
    <property type="entry name" value="TRANSPORT PROTEIN-RELATED"/>
    <property type="match status" value="1"/>
</dbReference>
<dbReference type="InterPro" id="IPR053160">
    <property type="entry name" value="MFS_DHA3_Transporter"/>
</dbReference>
<feature type="transmembrane region" description="Helical" evidence="1">
    <location>
        <begin position="163"/>
        <end position="182"/>
    </location>
</feature>
<evidence type="ECO:0000256" key="1">
    <source>
        <dbReference type="SAM" id="Phobius"/>
    </source>
</evidence>
<feature type="transmembrane region" description="Helical" evidence="1">
    <location>
        <begin position="302"/>
        <end position="329"/>
    </location>
</feature>
<feature type="transmembrane region" description="Helical" evidence="1">
    <location>
        <begin position="46"/>
        <end position="68"/>
    </location>
</feature>
<organism evidence="2 3">
    <name type="scientific">Deinococcus rufus</name>
    <dbReference type="NCBI Taxonomy" id="2136097"/>
    <lineage>
        <taxon>Bacteria</taxon>
        <taxon>Thermotogati</taxon>
        <taxon>Deinococcota</taxon>
        <taxon>Deinococci</taxon>
        <taxon>Deinococcales</taxon>
        <taxon>Deinococcaceae</taxon>
        <taxon>Deinococcus</taxon>
    </lineage>
</organism>
<dbReference type="InterPro" id="IPR036259">
    <property type="entry name" value="MFS_trans_sf"/>
</dbReference>
<dbReference type="RefSeq" id="WP_322473504.1">
    <property type="nucleotide sequence ID" value="NZ_JBHRZG010000014.1"/>
</dbReference>
<accession>A0ABV7ZBW3</accession>
<feature type="transmembrane region" description="Helical" evidence="1">
    <location>
        <begin position="383"/>
        <end position="404"/>
    </location>
</feature>
<keyword evidence="1" id="KW-0472">Membrane</keyword>
<dbReference type="SUPFAM" id="SSF103473">
    <property type="entry name" value="MFS general substrate transporter"/>
    <property type="match status" value="1"/>
</dbReference>
<keyword evidence="1" id="KW-0812">Transmembrane</keyword>
<feature type="transmembrane region" description="Helical" evidence="1">
    <location>
        <begin position="253"/>
        <end position="281"/>
    </location>
</feature>
<sequence>MSDRSSRHPLRVFLVMEAGLAFAFALAFTLQGVYFVQVVGLSPLQLLLIGAALEGAAFMLEVPTGVLADVYSRRLSIVLGCALLGVGLLLVGSFPVFGVIVAAQVVSAAGYTCLSGAQQAWLADELGEERLGGALLLGGQYGRVAGIAGVLGAALLARWGGPAAATLAGGGAALLVGAYLALRMPETGFRPAAREERSTWAALSAPLRDGAKAVRGSAFLGTLIVAAGLYGASTEAIDRLHEFLLLRETGLPAALGGVTLGTSDWFVALSLAGAVVGWAVIEPLRRRLDLGDARRVARTLRVVLAGSVGALLAFAFAPGFGWAAAALLVHGVLRGLYSPLYAAWLNHGLAPGSRATVNSFAAQADALGQVSCGPLFGLAGNVWGVRAALALAAAVRLPTLALLARAGRSSARGAGAER</sequence>